<evidence type="ECO:0000256" key="2">
    <source>
        <dbReference type="ARBA" id="ARBA00022448"/>
    </source>
</evidence>
<dbReference type="GO" id="GO:0046872">
    <property type="term" value="F:metal ion binding"/>
    <property type="evidence" value="ECO:0007669"/>
    <property type="project" value="UniProtKB-KW"/>
</dbReference>
<evidence type="ECO:0000256" key="6">
    <source>
        <dbReference type="ARBA" id="ARBA00023004"/>
    </source>
</evidence>
<evidence type="ECO:0000256" key="4">
    <source>
        <dbReference type="ARBA" id="ARBA00022723"/>
    </source>
</evidence>
<comment type="similarity">
    <text evidence="1">Belongs to the bacterial solute-binding protein 1 family.</text>
</comment>
<keyword evidence="2" id="KW-0813">Transport</keyword>
<accession>A0A381QQW2</accession>
<evidence type="ECO:0008006" key="9">
    <source>
        <dbReference type="Google" id="ProtNLM"/>
    </source>
</evidence>
<dbReference type="EMBL" id="UINC01001480">
    <property type="protein sequence ID" value="SUZ81731.1"/>
    <property type="molecule type" value="Genomic_DNA"/>
</dbReference>
<dbReference type="Gene3D" id="3.40.190.10">
    <property type="entry name" value="Periplasmic binding protein-like II"/>
    <property type="match status" value="2"/>
</dbReference>
<keyword evidence="6" id="KW-0408">Iron</keyword>
<dbReference type="GO" id="GO:0055085">
    <property type="term" value="P:transmembrane transport"/>
    <property type="evidence" value="ECO:0007669"/>
    <property type="project" value="InterPro"/>
</dbReference>
<keyword evidence="3" id="KW-0410">Iron transport</keyword>
<proteinExistence type="inferred from homology"/>
<evidence type="ECO:0000256" key="3">
    <source>
        <dbReference type="ARBA" id="ARBA00022496"/>
    </source>
</evidence>
<dbReference type="PANTHER" id="PTHR30006">
    <property type="entry name" value="THIAMINE-BINDING PERIPLASMIC PROTEIN-RELATED"/>
    <property type="match status" value="1"/>
</dbReference>
<dbReference type="PIRSF" id="PIRSF002825">
    <property type="entry name" value="CfbpA"/>
    <property type="match status" value="1"/>
</dbReference>
<dbReference type="InterPro" id="IPR026045">
    <property type="entry name" value="Ferric-bd"/>
</dbReference>
<dbReference type="GO" id="GO:0030288">
    <property type="term" value="C:outer membrane-bounded periplasmic space"/>
    <property type="evidence" value="ECO:0007669"/>
    <property type="project" value="TreeGrafter"/>
</dbReference>
<evidence type="ECO:0000256" key="1">
    <source>
        <dbReference type="ARBA" id="ARBA00008520"/>
    </source>
</evidence>
<dbReference type="AlphaFoldDB" id="A0A381QQW2"/>
<name>A0A381QQW2_9ZZZZ</name>
<keyword evidence="5" id="KW-0732">Signal</keyword>
<gene>
    <name evidence="8" type="ORF">METZ01_LOCUS34585</name>
</gene>
<organism evidence="8">
    <name type="scientific">marine metagenome</name>
    <dbReference type="NCBI Taxonomy" id="408172"/>
    <lineage>
        <taxon>unclassified sequences</taxon>
        <taxon>metagenomes</taxon>
        <taxon>ecological metagenomes</taxon>
    </lineage>
</organism>
<dbReference type="SUPFAM" id="SSF53850">
    <property type="entry name" value="Periplasmic binding protein-like II"/>
    <property type="match status" value="1"/>
</dbReference>
<dbReference type="GO" id="GO:0006826">
    <property type="term" value="P:iron ion transport"/>
    <property type="evidence" value="ECO:0007669"/>
    <property type="project" value="UniProtKB-KW"/>
</dbReference>
<keyword evidence="4" id="KW-0479">Metal-binding</keyword>
<evidence type="ECO:0000256" key="7">
    <source>
        <dbReference type="ARBA" id="ARBA00023065"/>
    </source>
</evidence>
<dbReference type="InterPro" id="IPR006061">
    <property type="entry name" value="SBP_1_CS"/>
</dbReference>
<dbReference type="Pfam" id="PF13343">
    <property type="entry name" value="SBP_bac_6"/>
    <property type="match status" value="1"/>
</dbReference>
<reference evidence="8" key="1">
    <citation type="submission" date="2018-05" db="EMBL/GenBank/DDBJ databases">
        <authorList>
            <person name="Lanie J.A."/>
            <person name="Ng W.-L."/>
            <person name="Kazmierczak K.M."/>
            <person name="Andrzejewski T.M."/>
            <person name="Davidsen T.M."/>
            <person name="Wayne K.J."/>
            <person name="Tettelin H."/>
            <person name="Glass J.I."/>
            <person name="Rusch D."/>
            <person name="Podicherti R."/>
            <person name="Tsui H.-C.T."/>
            <person name="Winkler M.E."/>
        </authorList>
    </citation>
    <scope>NUCLEOTIDE SEQUENCE</scope>
</reference>
<sequence length="347" mass="37130">MHFPFPHARRLGVALLLGAGLLAGTAGLTGCGSDDDTSITIYSGRSESLVGPIFEAFTAETGIAVKARYGSSNDMALTLETEGSKTTADVFLSRSPGPTGYLNDLGMLADLDDDVLGEVHTANRSHGGTWVGFAGRARVLVYNIDEVPEDDLPDSVFDLTGPEYAGLVAIPGSNSSFQDWFTVFRLRNGDDAAIAWLDDMVANGSHFYPKNRAIVEAVGRDEVRFGLVNHYYNHQEIAENGDAQRSANHGFAPGDDGGLMIIATASVLDSSDDKDLANRFLAFLLSDAQQRYLTDSVFEYPLAIGVAPASQLPERPTDSVGAVDIDDMAAEFKRTIEIIEASGVLDQ</sequence>
<dbReference type="PROSITE" id="PS01037">
    <property type="entry name" value="SBP_BACTERIAL_1"/>
    <property type="match status" value="1"/>
</dbReference>
<keyword evidence="7" id="KW-0406">Ion transport</keyword>
<dbReference type="PANTHER" id="PTHR30006:SF15">
    <property type="entry name" value="IRON-UTILIZATION PERIPLASMIC PROTEIN"/>
    <property type="match status" value="1"/>
</dbReference>
<evidence type="ECO:0000313" key="8">
    <source>
        <dbReference type="EMBL" id="SUZ81731.1"/>
    </source>
</evidence>
<evidence type="ECO:0000256" key="5">
    <source>
        <dbReference type="ARBA" id="ARBA00022729"/>
    </source>
</evidence>
<protein>
    <recommendedName>
        <fullName evidence="9">Iron ABC transporter substrate-binding protein</fullName>
    </recommendedName>
</protein>